<feature type="binding site" evidence="5">
    <location>
        <position position="112"/>
    </location>
    <ligand>
        <name>substrate</name>
    </ligand>
</feature>
<feature type="domain" description="NADP-dependent oxidoreductase" evidence="7">
    <location>
        <begin position="25"/>
        <end position="262"/>
    </location>
</feature>
<dbReference type="SUPFAM" id="SSF51430">
    <property type="entry name" value="NAD(P)-linked oxidoreductase"/>
    <property type="match status" value="1"/>
</dbReference>
<dbReference type="InterPro" id="IPR036812">
    <property type="entry name" value="NAD(P)_OxRdtase_dom_sf"/>
</dbReference>
<dbReference type="AlphaFoldDB" id="A0A285ULJ8"/>
<proteinExistence type="inferred from homology"/>
<protein>
    <submittedName>
        <fullName evidence="8">Diketogulonate reductase-like aldo/keto reductase</fullName>
    </submittedName>
</protein>
<sequence length="281" mass="32008">MAKSIQDTYTLSNGVEIPVMGLGVYKNVDEGELATAVTSALEFGYRHIDTAKVYKNEKGVGEAIKNSGVPREDIFVTTKVWNTDQGYEKTLKAFDKSLEALDMDYIDLYLIHWPMPGTYVDTWKALEKLYKDGKVRAIGVSNFNPHHLQDIFDECEIKPMLNQVEYHPHLAQPELKKFCESHGILLEAWSPLKRGRMFDEPLIVRLAEKYGKTPAQIILRWDVETGVSTIPKSVSRDRVRENGDIFDFELTPEEVSEITALDRHERVGKDPDKVTLETFGD</sequence>
<dbReference type="Pfam" id="PF00248">
    <property type="entry name" value="Aldo_ket_red"/>
    <property type="match status" value="1"/>
</dbReference>
<dbReference type="PROSITE" id="PS00798">
    <property type="entry name" value="ALDOKETO_REDUCTASE_1"/>
    <property type="match status" value="1"/>
</dbReference>
<dbReference type="InterPro" id="IPR020471">
    <property type="entry name" value="AKR"/>
</dbReference>
<feature type="active site" description="Proton donor" evidence="4">
    <location>
        <position position="54"/>
    </location>
</feature>
<dbReference type="InterPro" id="IPR023210">
    <property type="entry name" value="NADP_OxRdtase_dom"/>
</dbReference>
<organism evidence="8 9">
    <name type="scientific">Salinicoccus kekensis</name>
    <dbReference type="NCBI Taxonomy" id="714307"/>
    <lineage>
        <taxon>Bacteria</taxon>
        <taxon>Bacillati</taxon>
        <taxon>Bacillota</taxon>
        <taxon>Bacilli</taxon>
        <taxon>Bacillales</taxon>
        <taxon>Staphylococcaceae</taxon>
        <taxon>Salinicoccus</taxon>
    </lineage>
</organism>
<dbReference type="OrthoDB" id="9804790at2"/>
<gene>
    <name evidence="8" type="ORF">SAMN05878391_1742</name>
</gene>
<dbReference type="PROSITE" id="PS00062">
    <property type="entry name" value="ALDOKETO_REDUCTASE_2"/>
    <property type="match status" value="1"/>
</dbReference>
<feature type="site" description="Lowers pKa of active site Tyr" evidence="6">
    <location>
        <position position="79"/>
    </location>
</feature>
<dbReference type="RefSeq" id="WP_097041186.1">
    <property type="nucleotide sequence ID" value="NZ_OBQF01000004.1"/>
</dbReference>
<dbReference type="PANTHER" id="PTHR43827">
    <property type="entry name" value="2,5-DIKETO-D-GLUCONIC ACID REDUCTASE"/>
    <property type="match status" value="1"/>
</dbReference>
<dbReference type="PANTHER" id="PTHR43827:SF3">
    <property type="entry name" value="NADP-DEPENDENT OXIDOREDUCTASE DOMAIN-CONTAINING PROTEIN"/>
    <property type="match status" value="1"/>
</dbReference>
<dbReference type="PIRSF" id="PIRSF000097">
    <property type="entry name" value="AKR"/>
    <property type="match status" value="1"/>
</dbReference>
<dbReference type="Proteomes" id="UP000219412">
    <property type="component" value="Unassembled WGS sequence"/>
</dbReference>
<comment type="similarity">
    <text evidence="1">Belongs to the aldo/keto reductase family.</text>
</comment>
<keyword evidence="2" id="KW-0521">NADP</keyword>
<dbReference type="GO" id="GO:0016616">
    <property type="term" value="F:oxidoreductase activity, acting on the CH-OH group of donors, NAD or NADP as acceptor"/>
    <property type="evidence" value="ECO:0007669"/>
    <property type="project" value="UniProtKB-ARBA"/>
</dbReference>
<evidence type="ECO:0000256" key="3">
    <source>
        <dbReference type="ARBA" id="ARBA00023002"/>
    </source>
</evidence>
<name>A0A285ULJ8_9STAP</name>
<evidence type="ECO:0000313" key="8">
    <source>
        <dbReference type="EMBL" id="SOC42794.1"/>
    </source>
</evidence>
<keyword evidence="9" id="KW-1185">Reference proteome</keyword>
<evidence type="ECO:0000256" key="6">
    <source>
        <dbReference type="PIRSR" id="PIRSR000097-3"/>
    </source>
</evidence>
<evidence type="ECO:0000259" key="7">
    <source>
        <dbReference type="Pfam" id="PF00248"/>
    </source>
</evidence>
<dbReference type="EMBL" id="OBQF01000004">
    <property type="protein sequence ID" value="SOC42794.1"/>
    <property type="molecule type" value="Genomic_DNA"/>
</dbReference>
<dbReference type="InterPro" id="IPR018170">
    <property type="entry name" value="Aldo/ket_reductase_CS"/>
</dbReference>
<evidence type="ECO:0000313" key="9">
    <source>
        <dbReference type="Proteomes" id="UP000219412"/>
    </source>
</evidence>
<keyword evidence="3" id="KW-0560">Oxidoreductase</keyword>
<reference evidence="9" key="1">
    <citation type="submission" date="2017-08" db="EMBL/GenBank/DDBJ databases">
        <authorList>
            <person name="Varghese N."/>
            <person name="Submissions S."/>
        </authorList>
    </citation>
    <scope>NUCLEOTIDE SEQUENCE [LARGE SCALE GENOMIC DNA]</scope>
    <source>
        <strain evidence="9">DSM 23173</strain>
    </source>
</reference>
<evidence type="ECO:0000256" key="4">
    <source>
        <dbReference type="PIRSR" id="PIRSR000097-1"/>
    </source>
</evidence>
<evidence type="ECO:0000256" key="5">
    <source>
        <dbReference type="PIRSR" id="PIRSR000097-2"/>
    </source>
</evidence>
<dbReference type="PRINTS" id="PR00069">
    <property type="entry name" value="ALDKETRDTASE"/>
</dbReference>
<dbReference type="Gene3D" id="3.20.20.100">
    <property type="entry name" value="NADP-dependent oxidoreductase domain"/>
    <property type="match status" value="1"/>
</dbReference>
<dbReference type="FunFam" id="3.20.20.100:FF:000015">
    <property type="entry name" value="Oxidoreductase, aldo/keto reductase family"/>
    <property type="match status" value="1"/>
</dbReference>
<evidence type="ECO:0000256" key="2">
    <source>
        <dbReference type="ARBA" id="ARBA00022857"/>
    </source>
</evidence>
<accession>A0A285ULJ8</accession>
<evidence type="ECO:0000256" key="1">
    <source>
        <dbReference type="ARBA" id="ARBA00007905"/>
    </source>
</evidence>